<gene>
    <name evidence="1" type="ORF">EPI10_016330</name>
</gene>
<protein>
    <submittedName>
        <fullName evidence="1">Retrovirus-related Pol polyprotein from transposon opus</fullName>
    </submittedName>
</protein>
<dbReference type="PANTHER" id="PTHR33067">
    <property type="entry name" value="RNA-DIRECTED DNA POLYMERASE-RELATED"/>
    <property type="match status" value="1"/>
</dbReference>
<dbReference type="EMBL" id="SMMG02000006">
    <property type="protein sequence ID" value="KAA3470640.1"/>
    <property type="molecule type" value="Genomic_DNA"/>
</dbReference>
<dbReference type="Gene3D" id="2.40.70.10">
    <property type="entry name" value="Acid Proteases"/>
    <property type="match status" value="1"/>
</dbReference>
<evidence type="ECO:0000313" key="2">
    <source>
        <dbReference type="Proteomes" id="UP000325315"/>
    </source>
</evidence>
<dbReference type="CDD" id="cd00303">
    <property type="entry name" value="retropepsin_like"/>
    <property type="match status" value="1"/>
</dbReference>
<keyword evidence="2" id="KW-1185">Reference proteome</keyword>
<dbReference type="InterPro" id="IPR021109">
    <property type="entry name" value="Peptidase_aspartic_dom_sf"/>
</dbReference>
<dbReference type="OrthoDB" id="778454at2759"/>
<proteinExistence type="predicted"/>
<organism evidence="1 2">
    <name type="scientific">Gossypium australe</name>
    <dbReference type="NCBI Taxonomy" id="47621"/>
    <lineage>
        <taxon>Eukaryota</taxon>
        <taxon>Viridiplantae</taxon>
        <taxon>Streptophyta</taxon>
        <taxon>Embryophyta</taxon>
        <taxon>Tracheophyta</taxon>
        <taxon>Spermatophyta</taxon>
        <taxon>Magnoliopsida</taxon>
        <taxon>eudicotyledons</taxon>
        <taxon>Gunneridae</taxon>
        <taxon>Pentapetalae</taxon>
        <taxon>rosids</taxon>
        <taxon>malvids</taxon>
        <taxon>Malvales</taxon>
        <taxon>Malvaceae</taxon>
        <taxon>Malvoideae</taxon>
        <taxon>Gossypium</taxon>
    </lineage>
</organism>
<accession>A0A5B6VNA3</accession>
<sequence>MTKCRKIKKGEKININVECNTLKIKDPESFAIPIEIGEFNFGKALCDSGVNINMMPLSIYQKLGLGESLVHPKGVLKHVLVNVRQFIFPIDFVVLNFEEDMKIPILLGRPFLAISKSTINLEKMN</sequence>
<dbReference type="PANTHER" id="PTHR33067:SF31">
    <property type="entry name" value="RNA-DIRECTED DNA POLYMERASE"/>
    <property type="match status" value="1"/>
</dbReference>
<comment type="caution">
    <text evidence="1">The sequence shown here is derived from an EMBL/GenBank/DDBJ whole genome shotgun (WGS) entry which is preliminary data.</text>
</comment>
<evidence type="ECO:0000313" key="1">
    <source>
        <dbReference type="EMBL" id="KAA3470640.1"/>
    </source>
</evidence>
<name>A0A5B6VNA3_9ROSI</name>
<dbReference type="AlphaFoldDB" id="A0A5B6VNA3"/>
<reference evidence="2" key="1">
    <citation type="journal article" date="2019" name="Plant Biotechnol. J.">
        <title>Genome sequencing of the Australian wild diploid species Gossypium australe highlights disease resistance and delayed gland morphogenesis.</title>
        <authorList>
            <person name="Cai Y."/>
            <person name="Cai X."/>
            <person name="Wang Q."/>
            <person name="Wang P."/>
            <person name="Zhang Y."/>
            <person name="Cai C."/>
            <person name="Xu Y."/>
            <person name="Wang K."/>
            <person name="Zhou Z."/>
            <person name="Wang C."/>
            <person name="Geng S."/>
            <person name="Li B."/>
            <person name="Dong Q."/>
            <person name="Hou Y."/>
            <person name="Wang H."/>
            <person name="Ai P."/>
            <person name="Liu Z."/>
            <person name="Yi F."/>
            <person name="Sun M."/>
            <person name="An G."/>
            <person name="Cheng J."/>
            <person name="Zhang Y."/>
            <person name="Shi Q."/>
            <person name="Xie Y."/>
            <person name="Shi X."/>
            <person name="Chang Y."/>
            <person name="Huang F."/>
            <person name="Chen Y."/>
            <person name="Hong S."/>
            <person name="Mi L."/>
            <person name="Sun Q."/>
            <person name="Zhang L."/>
            <person name="Zhou B."/>
            <person name="Peng R."/>
            <person name="Zhang X."/>
            <person name="Liu F."/>
        </authorList>
    </citation>
    <scope>NUCLEOTIDE SEQUENCE [LARGE SCALE GENOMIC DNA]</scope>
    <source>
        <strain evidence="2">cv. PA1801</strain>
    </source>
</reference>
<dbReference type="Proteomes" id="UP000325315">
    <property type="component" value="Unassembled WGS sequence"/>
</dbReference>